<comment type="caution">
    <text evidence="1">The sequence shown here is derived from an EMBL/GenBank/DDBJ whole genome shotgun (WGS) entry which is preliminary data.</text>
</comment>
<dbReference type="InterPro" id="IPR022028">
    <property type="entry name" value="DUF3604"/>
</dbReference>
<dbReference type="AlphaFoldDB" id="A0A2M8EQE2"/>
<reference evidence="2" key="1">
    <citation type="submission" date="2017-09" db="EMBL/GenBank/DDBJ databases">
        <title>Depth-based differentiation of microbial function through sediment-hosted aquifers and enrichment of novel symbionts in the deep terrestrial subsurface.</title>
        <authorList>
            <person name="Probst A.J."/>
            <person name="Ladd B."/>
            <person name="Jarett J.K."/>
            <person name="Geller-Mcgrath D.E."/>
            <person name="Sieber C.M.K."/>
            <person name="Emerson J.B."/>
            <person name="Anantharaman K."/>
            <person name="Thomas B.C."/>
            <person name="Malmstrom R."/>
            <person name="Stieglmeier M."/>
            <person name="Klingl A."/>
            <person name="Woyke T."/>
            <person name="Ryan C.M."/>
            <person name="Banfield J.F."/>
        </authorList>
    </citation>
    <scope>NUCLEOTIDE SEQUENCE [LARGE SCALE GENOMIC DNA]</scope>
</reference>
<name>A0A2M8EQE2_9BACT</name>
<dbReference type="Gene3D" id="3.20.20.140">
    <property type="entry name" value="Metal-dependent hydrolases"/>
    <property type="match status" value="1"/>
</dbReference>
<evidence type="ECO:0000313" key="1">
    <source>
        <dbReference type="EMBL" id="PJC24956.1"/>
    </source>
</evidence>
<protein>
    <recommendedName>
        <fullName evidence="3">DUF3604 domain-containing protein</fullName>
    </recommendedName>
</protein>
<dbReference type="Proteomes" id="UP000230251">
    <property type="component" value="Unassembled WGS sequence"/>
</dbReference>
<proteinExistence type="predicted"/>
<gene>
    <name evidence="1" type="ORF">CO057_00195</name>
</gene>
<evidence type="ECO:0008006" key="3">
    <source>
        <dbReference type="Google" id="ProtNLM"/>
    </source>
</evidence>
<accession>A0A2M8EQE2</accession>
<sequence>MNMKKQKTLQSYYGPLVGSAELNFSSAVAGSVNDFMLTYRAGKHGIDEAGAIKVLFRIASDIGAAQFSDPDKKNFVSVASSNKNSEFILFNSMSQKAGKQGVRPWSRGFSLQVSGDDLKEGDEVFINFTNFTMQTFTENDFEFHICVDPFATGKFVEIENQPKTTIVPAEPERLLILLPSSTTPGKSLNIFAKIEDKYGNVCTNFNGTVSISSRNYSLVINKDILLQAGAGVADAKILYEGIYTVSGSLEKIMAVSNPCICTTKNVPRYLWADLQGQSNETVGTNSAEDYFKFARGYGRLDIVSHQANDFQITNDFWTEINRLTKSYDRADHFVALPGYEWSGNSSLGGDHNVIFRREGHQIHRSSHALVNDLTDVETDAMTIVDLCDKIDNDNTVLLAHAGGRHANLEKHTSSTSPDLIEIHSDWGTFEWLLKDAFDKKMHIGISANSDGHKGTPGASYPGSMHFGSQGGLTCVRAESLDRDCVFDALKLRHTYGTTGARILLDVECVNNNGETLAVAGDIVAIPNNQAHLVVRTATTTPLERVEIYQKNKIIKTFYAENRLAEPGKLVKILYSGASEKGRSRSLKWEGMINMLNNSIEEIEKINFYSEFDEVKATDSKIFISGTTTGGCQGIIARLRNDVGSLKVAFNDREFVLDVEDITQELKTYDFGALDMKLEIYETLKSSDSCQGEYEVLLDEISGVETPYFVKIIQRDGHMAWSSPIYVSRI</sequence>
<evidence type="ECO:0000313" key="2">
    <source>
        <dbReference type="Proteomes" id="UP000230251"/>
    </source>
</evidence>
<dbReference type="EMBL" id="PFSI01000004">
    <property type="protein sequence ID" value="PJC24956.1"/>
    <property type="molecule type" value="Genomic_DNA"/>
</dbReference>
<organism evidence="1 2">
    <name type="scientific">Candidatus Uhrbacteria bacterium CG_4_9_14_0_2_um_filter_41_50</name>
    <dbReference type="NCBI Taxonomy" id="1975031"/>
    <lineage>
        <taxon>Bacteria</taxon>
        <taxon>Candidatus Uhriibacteriota</taxon>
    </lineage>
</organism>
<dbReference type="Pfam" id="PF12228">
    <property type="entry name" value="DUF3604"/>
    <property type="match status" value="1"/>
</dbReference>